<gene>
    <name evidence="7" type="ORF">FHR24_001137</name>
</gene>
<comment type="function">
    <text evidence="4">Uses inorganic polyphosphate (polyP) as a donor to convert GDP to GTP or ADP to ATP.</text>
</comment>
<evidence type="ECO:0000256" key="3">
    <source>
        <dbReference type="ARBA" id="ARBA00022777"/>
    </source>
</evidence>
<dbReference type="InterPro" id="IPR022488">
    <property type="entry name" value="PPK2-related"/>
</dbReference>
<dbReference type="PANTHER" id="PTHR34383:SF1">
    <property type="entry name" value="ADP-POLYPHOSPHATE PHOSPHOTRANSFERASE"/>
    <property type="match status" value="1"/>
</dbReference>
<dbReference type="SUPFAM" id="SSF52540">
    <property type="entry name" value="P-loop containing nucleoside triphosphate hydrolases"/>
    <property type="match status" value="1"/>
</dbReference>
<feature type="coiled-coil region" evidence="5">
    <location>
        <begin position="35"/>
        <end position="62"/>
    </location>
</feature>
<dbReference type="InterPro" id="IPR016898">
    <property type="entry name" value="Polyphosphate_phosphotransfera"/>
</dbReference>
<dbReference type="InterPro" id="IPR022486">
    <property type="entry name" value="PPK2_PA0141"/>
</dbReference>
<protein>
    <recommendedName>
        <fullName evidence="4">ADP/GDP-polyphosphate phosphotransferase</fullName>
        <ecNumber evidence="4">2.7.4.-</ecNumber>
    </recommendedName>
    <alternativeName>
        <fullName evidence="4">Polyphosphate kinase PPK2</fullName>
    </alternativeName>
</protein>
<evidence type="ECO:0000313" key="7">
    <source>
        <dbReference type="EMBL" id="NIJ44698.1"/>
    </source>
</evidence>
<accession>A0ABX0U775</accession>
<feature type="domain" description="Polyphosphate kinase-2-related" evidence="6">
    <location>
        <begin position="36"/>
        <end position="258"/>
    </location>
</feature>
<dbReference type="PANTHER" id="PTHR34383">
    <property type="entry name" value="POLYPHOSPHATE:AMP PHOSPHOTRANSFERASE-RELATED"/>
    <property type="match status" value="1"/>
</dbReference>
<evidence type="ECO:0000313" key="8">
    <source>
        <dbReference type="Proteomes" id="UP000745859"/>
    </source>
</evidence>
<sequence length="260" mass="30825">MENLTERDIKNLNSKKGLQALLSDETVNVQKAIRSVNYVKNLKRLQKELIKLQEEVIEKNQRVIVVFEGRDAAGKGGAIRRITERINPRHFRIVALPKPTDEERTQWYFQRYINKFPKAGEIVFFDRSWYNRAVVEPVNGFCTQEEYVRFMNNVNDFERMITSSGIKLVKIYMSITKDEQAKRFEEIKTNPLKQWKITPVDQKAQELWDDYTKYKNVMFANTNTDYAPWKIIKANKKTFARVNAIKYLLSRIPYDTKRKV</sequence>
<dbReference type="GO" id="GO:0016301">
    <property type="term" value="F:kinase activity"/>
    <property type="evidence" value="ECO:0007669"/>
    <property type="project" value="UniProtKB-KW"/>
</dbReference>
<reference evidence="7 8" key="1">
    <citation type="submission" date="2020-03" db="EMBL/GenBank/DDBJ databases">
        <title>Genomic Encyclopedia of Type Strains, Phase IV (KMG-IV): sequencing the most valuable type-strain genomes for metagenomic binning, comparative biology and taxonomic classification.</title>
        <authorList>
            <person name="Goeker M."/>
        </authorList>
    </citation>
    <scope>NUCLEOTIDE SEQUENCE [LARGE SCALE GENOMIC DNA]</scope>
    <source>
        <strain evidence="7 8">DSM 101599</strain>
    </source>
</reference>
<keyword evidence="5" id="KW-0175">Coiled coil</keyword>
<dbReference type="EMBL" id="JAASQL010000001">
    <property type="protein sequence ID" value="NIJ44698.1"/>
    <property type="molecule type" value="Genomic_DNA"/>
</dbReference>
<comment type="similarity">
    <text evidence="1 4">Belongs to the polyphosphate kinase 2 (PPK2) family. Class I subfamily.</text>
</comment>
<dbReference type="Pfam" id="PF03976">
    <property type="entry name" value="PPK2"/>
    <property type="match status" value="1"/>
</dbReference>
<comment type="caution">
    <text evidence="7">The sequence shown here is derived from an EMBL/GenBank/DDBJ whole genome shotgun (WGS) entry which is preliminary data.</text>
</comment>
<dbReference type="Proteomes" id="UP000745859">
    <property type="component" value="Unassembled WGS sequence"/>
</dbReference>
<dbReference type="RefSeq" id="WP_167185185.1">
    <property type="nucleotide sequence ID" value="NZ_JAASQL010000001.1"/>
</dbReference>
<evidence type="ECO:0000256" key="2">
    <source>
        <dbReference type="ARBA" id="ARBA00022679"/>
    </source>
</evidence>
<name>A0ABX0U775_9FLAO</name>
<comment type="subunit">
    <text evidence="4">Homotetramer.</text>
</comment>
<dbReference type="Gene3D" id="3.40.50.300">
    <property type="entry name" value="P-loop containing nucleotide triphosphate hydrolases"/>
    <property type="match status" value="1"/>
</dbReference>
<evidence type="ECO:0000256" key="1">
    <source>
        <dbReference type="ARBA" id="ARBA00009924"/>
    </source>
</evidence>
<evidence type="ECO:0000259" key="6">
    <source>
        <dbReference type="Pfam" id="PF03976"/>
    </source>
</evidence>
<evidence type="ECO:0000256" key="4">
    <source>
        <dbReference type="RuleBase" id="RU369062"/>
    </source>
</evidence>
<evidence type="ECO:0000256" key="5">
    <source>
        <dbReference type="SAM" id="Coils"/>
    </source>
</evidence>
<keyword evidence="3 4" id="KW-0418">Kinase</keyword>
<dbReference type="PIRSF" id="PIRSF028756">
    <property type="entry name" value="PPK2_prd"/>
    <property type="match status" value="1"/>
</dbReference>
<dbReference type="NCBIfam" id="TIGR03707">
    <property type="entry name" value="PPK2_P_aer"/>
    <property type="match status" value="1"/>
</dbReference>
<dbReference type="EC" id="2.7.4.-" evidence="4"/>
<dbReference type="InterPro" id="IPR027417">
    <property type="entry name" value="P-loop_NTPase"/>
</dbReference>
<keyword evidence="8" id="KW-1185">Reference proteome</keyword>
<keyword evidence="2 4" id="KW-0808">Transferase</keyword>
<proteinExistence type="inferred from homology"/>
<organism evidence="7 8">
    <name type="scientific">Wenyingzhuangia heitensis</name>
    <dbReference type="NCBI Taxonomy" id="1487859"/>
    <lineage>
        <taxon>Bacteria</taxon>
        <taxon>Pseudomonadati</taxon>
        <taxon>Bacteroidota</taxon>
        <taxon>Flavobacteriia</taxon>
        <taxon>Flavobacteriales</taxon>
        <taxon>Flavobacteriaceae</taxon>
        <taxon>Wenyingzhuangia</taxon>
    </lineage>
</organism>